<feature type="transmembrane region" description="Helical" evidence="2">
    <location>
        <begin position="465"/>
        <end position="488"/>
    </location>
</feature>
<dbReference type="EMBL" id="PCYL01000011">
    <property type="protein sequence ID" value="PIR47054.1"/>
    <property type="molecule type" value="Genomic_DNA"/>
</dbReference>
<evidence type="ECO:0000256" key="2">
    <source>
        <dbReference type="SAM" id="Phobius"/>
    </source>
</evidence>
<name>A0A2H0RM31_9BACT</name>
<dbReference type="InterPro" id="IPR011990">
    <property type="entry name" value="TPR-like_helical_dom_sf"/>
</dbReference>
<feature type="transmembrane region" description="Helical" evidence="2">
    <location>
        <begin position="222"/>
        <end position="240"/>
    </location>
</feature>
<evidence type="ECO:0000313" key="4">
    <source>
        <dbReference type="Proteomes" id="UP000230833"/>
    </source>
</evidence>
<accession>A0A2H0RM31</accession>
<comment type="caution">
    <text evidence="3">The sequence shown here is derived from an EMBL/GenBank/DDBJ whole genome shotgun (WGS) entry which is preliminary data.</text>
</comment>
<dbReference type="AlphaFoldDB" id="A0A2H0RM31"/>
<sequence length="794" mass="86218">MEKVNKQIEQAPKISHIEKSTPSRRRLAGALLDDIARWILLAVVFVLPFFALPLNGLALSFGKLSLLSLGVVIAFLLYLIARLEDGVLSIPKSSVLGSLGVLCIVFLVASLVSDSMRMSLIGYGNAVGTFSTILVSVLGAFLVSIYFRQAERVLMLLGALVLSFVVVFILQIVHLFGVDIAFLGLAGAKATSVLGKWNDLALFAGLFTVLGIVIHEFFPKTGIIRLITLISIFLSLILLIVVNFTAAWATVGAFSLIIVIYSFTSGRKEGNNRILSPALVTLLFSILFLIFSGSVGTKLGEMGLNSLDVRPSWSTTMSVTGSVLSESRLLGIGPNRFGSAWLLNKPDGVNETIFWNVDFNSGVGRIPTYIATTGIIGLLAWILFLALFLVFGYRAFTKDLGASERGVLLSVYLATLYLWVINMFYNPDVVLSVLPFLLTGIVVSASVGSSLTKTLNHSFARDAKAGFLTVLVIVFLIIVDVSGAYLLVQKYNSFVLFRRGVVVFNESGDLDLTQDYLRRAISASEEDLYLRSLSELHISRLNVIARSEGVAQDVLREQFQNVLGAAIGSAARAVELDPTNYSNYLALGRIYGEVVPLKIDGAYDAASLAYTKAKTLNPRGPAIPLLEARLSISNDDRVLAKEKIQEALALKSNYAEALFLLSQIEADLGNVAEAIRSAEQVAAIAPNDVGVFFQLGLLRYLDGKLETAIVALERAILINPDFANAKYFLGLSYGRLGRSKEAISQFEDIQSTNPDNAELKSILSNLRAGRSPLAGITSPTDRDNLPIQEYEVEQ</sequence>
<dbReference type="InterPro" id="IPR051533">
    <property type="entry name" value="WaaL-like"/>
</dbReference>
<dbReference type="SMART" id="SM00028">
    <property type="entry name" value="TPR"/>
    <property type="match status" value="3"/>
</dbReference>
<feature type="transmembrane region" description="Helical" evidence="2">
    <location>
        <begin position="154"/>
        <end position="177"/>
    </location>
</feature>
<dbReference type="PANTHER" id="PTHR37422:SF13">
    <property type="entry name" value="LIPOPOLYSACCHARIDE BIOSYNTHESIS PROTEIN PA4999-RELATED"/>
    <property type="match status" value="1"/>
</dbReference>
<evidence type="ECO:0000256" key="1">
    <source>
        <dbReference type="PROSITE-ProRule" id="PRU00339"/>
    </source>
</evidence>
<feature type="transmembrane region" description="Helical" evidence="2">
    <location>
        <begin position="125"/>
        <end position="147"/>
    </location>
</feature>
<feature type="repeat" description="TPR" evidence="1">
    <location>
        <begin position="723"/>
        <end position="756"/>
    </location>
</feature>
<keyword evidence="2" id="KW-0812">Transmembrane</keyword>
<feature type="transmembrane region" description="Helical" evidence="2">
    <location>
        <begin position="369"/>
        <end position="393"/>
    </location>
</feature>
<keyword evidence="1" id="KW-0802">TPR repeat</keyword>
<dbReference type="InterPro" id="IPR019734">
    <property type="entry name" value="TPR_rpt"/>
</dbReference>
<dbReference type="Pfam" id="PF13432">
    <property type="entry name" value="TPR_16"/>
    <property type="match status" value="1"/>
</dbReference>
<organism evidence="3 4">
    <name type="scientific">Candidatus Vogelbacteria bacterium CG10_big_fil_rev_8_21_14_0_10_45_14</name>
    <dbReference type="NCBI Taxonomy" id="1975042"/>
    <lineage>
        <taxon>Bacteria</taxon>
        <taxon>Candidatus Vogeliibacteriota</taxon>
    </lineage>
</organism>
<gene>
    <name evidence="3" type="ORF">COV07_00990</name>
</gene>
<feature type="transmembrane region" description="Helical" evidence="2">
    <location>
        <begin position="431"/>
        <end position="453"/>
    </location>
</feature>
<dbReference type="PANTHER" id="PTHR37422">
    <property type="entry name" value="TEICHURONIC ACID BIOSYNTHESIS PROTEIN TUAE"/>
    <property type="match status" value="1"/>
</dbReference>
<feature type="repeat" description="TPR" evidence="1">
    <location>
        <begin position="689"/>
        <end position="722"/>
    </location>
</feature>
<feature type="transmembrane region" description="Helical" evidence="2">
    <location>
        <begin position="405"/>
        <end position="425"/>
    </location>
</feature>
<dbReference type="SUPFAM" id="SSF48452">
    <property type="entry name" value="TPR-like"/>
    <property type="match status" value="1"/>
</dbReference>
<keyword evidence="2" id="KW-0472">Membrane</keyword>
<protein>
    <submittedName>
        <fullName evidence="3">Uncharacterized protein</fullName>
    </submittedName>
</protein>
<feature type="transmembrane region" description="Helical" evidence="2">
    <location>
        <begin position="93"/>
        <end position="113"/>
    </location>
</feature>
<feature type="transmembrane region" description="Helical" evidence="2">
    <location>
        <begin position="246"/>
        <end position="263"/>
    </location>
</feature>
<feature type="transmembrane region" description="Helical" evidence="2">
    <location>
        <begin position="35"/>
        <end position="54"/>
    </location>
</feature>
<keyword evidence="2" id="KW-1133">Transmembrane helix</keyword>
<dbReference type="Pfam" id="PF14559">
    <property type="entry name" value="TPR_19"/>
    <property type="match status" value="1"/>
</dbReference>
<reference evidence="3 4" key="1">
    <citation type="submission" date="2017-09" db="EMBL/GenBank/DDBJ databases">
        <title>Depth-based differentiation of microbial function through sediment-hosted aquifers and enrichment of novel symbionts in the deep terrestrial subsurface.</title>
        <authorList>
            <person name="Probst A.J."/>
            <person name="Ladd B."/>
            <person name="Jarett J.K."/>
            <person name="Geller-Mcgrath D.E."/>
            <person name="Sieber C.M."/>
            <person name="Emerson J.B."/>
            <person name="Anantharaman K."/>
            <person name="Thomas B.C."/>
            <person name="Malmstrom R."/>
            <person name="Stieglmeier M."/>
            <person name="Klingl A."/>
            <person name="Woyke T."/>
            <person name="Ryan C.M."/>
            <person name="Banfield J.F."/>
        </authorList>
    </citation>
    <scope>NUCLEOTIDE SEQUENCE [LARGE SCALE GENOMIC DNA]</scope>
    <source>
        <strain evidence="3">CG10_big_fil_rev_8_21_14_0_10_45_14</strain>
    </source>
</reference>
<feature type="transmembrane region" description="Helical" evidence="2">
    <location>
        <begin position="197"/>
        <end position="215"/>
    </location>
</feature>
<evidence type="ECO:0000313" key="3">
    <source>
        <dbReference type="EMBL" id="PIR47054.1"/>
    </source>
</evidence>
<dbReference type="Gene3D" id="1.25.40.10">
    <property type="entry name" value="Tetratricopeptide repeat domain"/>
    <property type="match status" value="1"/>
</dbReference>
<dbReference type="PROSITE" id="PS50005">
    <property type="entry name" value="TPR"/>
    <property type="match status" value="2"/>
</dbReference>
<dbReference type="Proteomes" id="UP000230833">
    <property type="component" value="Unassembled WGS sequence"/>
</dbReference>
<proteinExistence type="predicted"/>
<feature type="transmembrane region" description="Helical" evidence="2">
    <location>
        <begin position="60"/>
        <end position="81"/>
    </location>
</feature>
<feature type="transmembrane region" description="Helical" evidence="2">
    <location>
        <begin position="275"/>
        <end position="295"/>
    </location>
</feature>